<dbReference type="EMBL" id="QXGF01003791">
    <property type="protein sequence ID" value="KAE8920841.1"/>
    <property type="molecule type" value="Genomic_DNA"/>
</dbReference>
<dbReference type="Proteomes" id="UP000441208">
    <property type="component" value="Unassembled WGS sequence"/>
</dbReference>
<dbReference type="Proteomes" id="UP000476176">
    <property type="component" value="Unassembled WGS sequence"/>
</dbReference>
<proteinExistence type="predicted"/>
<evidence type="ECO:0000313" key="2">
    <source>
        <dbReference type="EMBL" id="KAE8920841.1"/>
    </source>
</evidence>
<evidence type="ECO:0000313" key="9">
    <source>
        <dbReference type="EMBL" id="KAE9265319.1"/>
    </source>
</evidence>
<evidence type="ECO:0000313" key="12">
    <source>
        <dbReference type="Proteomes" id="UP000437068"/>
    </source>
</evidence>
<evidence type="ECO:0000313" key="10">
    <source>
        <dbReference type="Proteomes" id="UP000429523"/>
    </source>
</evidence>
<evidence type="ECO:0000313" key="13">
    <source>
        <dbReference type="Proteomes" id="UP000440367"/>
    </source>
</evidence>
<dbReference type="Proteomes" id="UP000437068">
    <property type="component" value="Unassembled WGS sequence"/>
</dbReference>
<evidence type="ECO:0008006" key="18">
    <source>
        <dbReference type="Google" id="ProtNLM"/>
    </source>
</evidence>
<dbReference type="EMBL" id="QXGE01006399">
    <property type="protein sequence ID" value="KAE9265319.1"/>
    <property type="molecule type" value="Genomic_DNA"/>
</dbReference>
<name>A0A6A3WB81_9STRA</name>
<reference evidence="10 11" key="1">
    <citation type="submission" date="2018-08" db="EMBL/GenBank/DDBJ databases">
        <title>Genomic investigation of the strawberry pathogen Phytophthora fragariae indicates pathogenicity is determined by transcriptional variation in three key races.</title>
        <authorList>
            <person name="Adams T.M."/>
            <person name="Armitage A.D."/>
            <person name="Sobczyk M.K."/>
            <person name="Bates H.J."/>
            <person name="Dunwell J.M."/>
            <person name="Nellist C.F."/>
            <person name="Harrison R.J."/>
        </authorList>
    </citation>
    <scope>NUCLEOTIDE SEQUENCE [LARGE SCALE GENOMIC DNA]</scope>
    <source>
        <strain evidence="9 12">A4</strain>
        <strain evidence="8 13">BC-1</strain>
        <strain evidence="6 16">BC-23</strain>
        <strain evidence="7 11">NOV-27</strain>
        <strain evidence="5 14">NOV-5</strain>
        <strain evidence="4 15">NOV-71</strain>
        <strain evidence="2 10">NOV-9</strain>
        <strain evidence="3 17">ONT-3</strain>
    </source>
</reference>
<evidence type="ECO:0000313" key="6">
    <source>
        <dbReference type="EMBL" id="KAE9162978.1"/>
    </source>
</evidence>
<dbReference type="EMBL" id="QXGB01003807">
    <property type="protein sequence ID" value="KAE9168876.1"/>
    <property type="molecule type" value="Genomic_DNA"/>
</dbReference>
<organism evidence="8 13">
    <name type="scientific">Phytophthora fragariae</name>
    <dbReference type="NCBI Taxonomy" id="53985"/>
    <lineage>
        <taxon>Eukaryota</taxon>
        <taxon>Sar</taxon>
        <taxon>Stramenopiles</taxon>
        <taxon>Oomycota</taxon>
        <taxon>Peronosporomycetes</taxon>
        <taxon>Peronosporales</taxon>
        <taxon>Peronosporaceae</taxon>
        <taxon>Phytophthora</taxon>
    </lineage>
</organism>
<keyword evidence="11" id="KW-1185">Reference proteome</keyword>
<sequence>MKVATPFSTLFGSLLVLLAAPTNLVKADCSDVHVVFARGSGEVAGLGICG</sequence>
<dbReference type="EMBL" id="QXFZ01003018">
    <property type="protein sequence ID" value="KAE9071900.1"/>
    <property type="molecule type" value="Genomic_DNA"/>
</dbReference>
<dbReference type="Proteomes" id="UP000440367">
    <property type="component" value="Unassembled WGS sequence"/>
</dbReference>
<evidence type="ECO:0000313" key="15">
    <source>
        <dbReference type="Proteomes" id="UP000441208"/>
    </source>
</evidence>
<dbReference type="Proteomes" id="UP000488956">
    <property type="component" value="Unassembled WGS sequence"/>
</dbReference>
<feature type="signal peptide" evidence="1">
    <location>
        <begin position="1"/>
        <end position="27"/>
    </location>
</feature>
<accession>A0A6A3WB81</accession>
<evidence type="ECO:0000313" key="16">
    <source>
        <dbReference type="Proteomes" id="UP000476176"/>
    </source>
</evidence>
<dbReference type="Proteomes" id="UP000440732">
    <property type="component" value="Unassembled WGS sequence"/>
</dbReference>
<protein>
    <recommendedName>
        <fullName evidence="18">Pectate lyase</fullName>
    </recommendedName>
</protein>
<dbReference type="EMBL" id="QXGC01006223">
    <property type="protein sequence ID" value="KAE9162978.1"/>
    <property type="molecule type" value="Genomic_DNA"/>
</dbReference>
<evidence type="ECO:0000313" key="4">
    <source>
        <dbReference type="EMBL" id="KAE9071900.1"/>
    </source>
</evidence>
<dbReference type="Proteomes" id="UP000433483">
    <property type="component" value="Unassembled WGS sequence"/>
</dbReference>
<dbReference type="EMBL" id="QXGA01003977">
    <property type="protein sequence ID" value="KAE9077415.1"/>
    <property type="molecule type" value="Genomic_DNA"/>
</dbReference>
<evidence type="ECO:0000313" key="7">
    <source>
        <dbReference type="EMBL" id="KAE9168876.1"/>
    </source>
</evidence>
<dbReference type="Gene3D" id="3.40.50.1820">
    <property type="entry name" value="alpha/beta hydrolase"/>
    <property type="match status" value="1"/>
</dbReference>
<evidence type="ECO:0000313" key="17">
    <source>
        <dbReference type="Proteomes" id="UP000488956"/>
    </source>
</evidence>
<comment type="caution">
    <text evidence="8">The sequence shown here is derived from an EMBL/GenBank/DDBJ whole genome shotgun (WGS) entry which is preliminary data.</text>
</comment>
<dbReference type="InterPro" id="IPR029058">
    <property type="entry name" value="AB_hydrolase_fold"/>
</dbReference>
<evidence type="ECO:0000313" key="11">
    <source>
        <dbReference type="Proteomes" id="UP000433483"/>
    </source>
</evidence>
<feature type="chain" id="PRO_5036380798" description="Pectate lyase" evidence="1">
    <location>
        <begin position="28"/>
        <end position="50"/>
    </location>
</feature>
<dbReference type="EMBL" id="QXGD01002967">
    <property type="protein sequence ID" value="KAE9182122.1"/>
    <property type="molecule type" value="Genomic_DNA"/>
</dbReference>
<dbReference type="OrthoDB" id="3225429at2759"/>
<keyword evidence="1" id="KW-0732">Signal</keyword>
<evidence type="ECO:0000313" key="8">
    <source>
        <dbReference type="EMBL" id="KAE9182122.1"/>
    </source>
</evidence>
<evidence type="ECO:0000313" key="5">
    <source>
        <dbReference type="EMBL" id="KAE9077415.1"/>
    </source>
</evidence>
<evidence type="ECO:0000256" key="1">
    <source>
        <dbReference type="SAM" id="SignalP"/>
    </source>
</evidence>
<dbReference type="EMBL" id="QXFX01004046">
    <property type="protein sequence ID" value="KAE9065718.1"/>
    <property type="molecule type" value="Genomic_DNA"/>
</dbReference>
<evidence type="ECO:0000313" key="3">
    <source>
        <dbReference type="EMBL" id="KAE9065718.1"/>
    </source>
</evidence>
<dbReference type="Proteomes" id="UP000429523">
    <property type="component" value="Unassembled WGS sequence"/>
</dbReference>
<gene>
    <name evidence="9" type="ORF">PF001_g30942</name>
    <name evidence="8" type="ORF">PF002_g27079</name>
    <name evidence="6" type="ORF">PF004_g30305</name>
    <name evidence="7" type="ORF">PF005_g28199</name>
    <name evidence="5" type="ORF">PF006_g27933</name>
    <name evidence="4" type="ORF">PF007_g26376</name>
    <name evidence="2" type="ORF">PF009_g28871</name>
    <name evidence="3" type="ORF">PF010_g28087</name>
</gene>
<dbReference type="AlphaFoldDB" id="A0A6A3WB81"/>
<evidence type="ECO:0000313" key="14">
    <source>
        <dbReference type="Proteomes" id="UP000440732"/>
    </source>
</evidence>